<evidence type="ECO:0000256" key="3">
    <source>
        <dbReference type="ARBA" id="ARBA00022763"/>
    </source>
</evidence>
<dbReference type="InterPro" id="IPR003738">
    <property type="entry name" value="SRAP"/>
</dbReference>
<keyword evidence="10" id="KW-1185">Reference proteome</keyword>
<keyword evidence="3" id="KW-0227">DNA damage</keyword>
<dbReference type="EC" id="3.4.-.-" evidence="8"/>
<dbReference type="Gene3D" id="3.90.1680.10">
    <property type="entry name" value="SOS response associated peptidase-like"/>
    <property type="match status" value="1"/>
</dbReference>
<dbReference type="Proteomes" id="UP000541352">
    <property type="component" value="Unassembled WGS sequence"/>
</dbReference>
<accession>A0A7W5ZJC4</accession>
<name>A0A7W5ZJC4_9BACT</name>
<dbReference type="PANTHER" id="PTHR13604:SF0">
    <property type="entry name" value="ABASIC SITE PROCESSING PROTEIN HMCES"/>
    <property type="match status" value="1"/>
</dbReference>
<dbReference type="PANTHER" id="PTHR13604">
    <property type="entry name" value="DC12-RELATED"/>
    <property type="match status" value="1"/>
</dbReference>
<dbReference type="GO" id="GO:0008233">
    <property type="term" value="F:peptidase activity"/>
    <property type="evidence" value="ECO:0007669"/>
    <property type="project" value="UniProtKB-KW"/>
</dbReference>
<comment type="caution">
    <text evidence="9">The sequence shown here is derived from an EMBL/GenBank/DDBJ whole genome shotgun (WGS) entry which is preliminary data.</text>
</comment>
<keyword evidence="7" id="KW-0456">Lyase</keyword>
<proteinExistence type="inferred from homology"/>
<gene>
    <name evidence="9" type="ORF">FHS57_002210</name>
</gene>
<dbReference type="InterPro" id="IPR036590">
    <property type="entry name" value="SRAP-like"/>
</dbReference>
<dbReference type="SUPFAM" id="SSF143081">
    <property type="entry name" value="BB1717-like"/>
    <property type="match status" value="1"/>
</dbReference>
<evidence type="ECO:0000256" key="2">
    <source>
        <dbReference type="ARBA" id="ARBA00022670"/>
    </source>
</evidence>
<evidence type="ECO:0000256" key="5">
    <source>
        <dbReference type="ARBA" id="ARBA00023124"/>
    </source>
</evidence>
<keyword evidence="6" id="KW-0238">DNA-binding</keyword>
<protein>
    <recommendedName>
        <fullName evidence="8">Abasic site processing protein</fullName>
        <ecNumber evidence="8">3.4.-.-</ecNumber>
    </recommendedName>
</protein>
<evidence type="ECO:0000256" key="6">
    <source>
        <dbReference type="ARBA" id="ARBA00023125"/>
    </source>
</evidence>
<keyword evidence="2 8" id="KW-0645">Protease</keyword>
<reference evidence="9 10" key="1">
    <citation type="submission" date="2020-08" db="EMBL/GenBank/DDBJ databases">
        <title>Genomic Encyclopedia of Type Strains, Phase IV (KMG-IV): sequencing the most valuable type-strain genomes for metagenomic binning, comparative biology and taxonomic classification.</title>
        <authorList>
            <person name="Goeker M."/>
        </authorList>
    </citation>
    <scope>NUCLEOTIDE SEQUENCE [LARGE SCALE GENOMIC DNA]</scope>
    <source>
        <strain evidence="9 10">DSM 17976</strain>
    </source>
</reference>
<dbReference type="RefSeq" id="WP_183973434.1">
    <property type="nucleotide sequence ID" value="NZ_JACIBY010000004.1"/>
</dbReference>
<dbReference type="GO" id="GO:0016829">
    <property type="term" value="F:lyase activity"/>
    <property type="evidence" value="ECO:0007669"/>
    <property type="project" value="UniProtKB-KW"/>
</dbReference>
<keyword evidence="5" id="KW-0190">Covalent protein-DNA linkage</keyword>
<sequence>MCFRNSLTATVEEMEKQFEVQKQAKTVEFEPIYHANGFDYPIWPIITAQAPHSLQFFHWGLVPRWARSPQEALELRSSTLNAKIETLDEKPSFKYALQHAQRCLIPSTGFFEWQTVGKQKYPYFIHLHNQPLFAMAGIWETWHNPAQANDIWHTFSIITTDANPLMARIHNTKQRMPVIIPKELEAVWLTTQSDAFDLELFKKPIDDATMEAFTIGKSISDPKSQSNVPEVLTRVSYPELSHQQLSLF</sequence>
<keyword evidence="4 8" id="KW-0378">Hydrolase</keyword>
<dbReference type="Pfam" id="PF02586">
    <property type="entry name" value="SRAP"/>
    <property type="match status" value="1"/>
</dbReference>
<dbReference type="GO" id="GO:0106300">
    <property type="term" value="P:protein-DNA covalent cross-linking repair"/>
    <property type="evidence" value="ECO:0007669"/>
    <property type="project" value="InterPro"/>
</dbReference>
<dbReference type="GO" id="GO:0003697">
    <property type="term" value="F:single-stranded DNA binding"/>
    <property type="evidence" value="ECO:0007669"/>
    <property type="project" value="InterPro"/>
</dbReference>
<organism evidence="9 10">
    <name type="scientific">Runella defluvii</name>
    <dbReference type="NCBI Taxonomy" id="370973"/>
    <lineage>
        <taxon>Bacteria</taxon>
        <taxon>Pseudomonadati</taxon>
        <taxon>Bacteroidota</taxon>
        <taxon>Cytophagia</taxon>
        <taxon>Cytophagales</taxon>
        <taxon>Spirosomataceae</taxon>
        <taxon>Runella</taxon>
    </lineage>
</organism>
<evidence type="ECO:0000256" key="1">
    <source>
        <dbReference type="ARBA" id="ARBA00008136"/>
    </source>
</evidence>
<comment type="similarity">
    <text evidence="1 8">Belongs to the SOS response-associated peptidase family.</text>
</comment>
<evidence type="ECO:0000313" key="9">
    <source>
        <dbReference type="EMBL" id="MBB3838205.1"/>
    </source>
</evidence>
<dbReference type="GO" id="GO:0006508">
    <property type="term" value="P:proteolysis"/>
    <property type="evidence" value="ECO:0007669"/>
    <property type="project" value="UniProtKB-KW"/>
</dbReference>
<dbReference type="AlphaFoldDB" id="A0A7W5ZJC4"/>
<evidence type="ECO:0000313" key="10">
    <source>
        <dbReference type="Proteomes" id="UP000541352"/>
    </source>
</evidence>
<dbReference type="EMBL" id="JACIBY010000004">
    <property type="protein sequence ID" value="MBB3838205.1"/>
    <property type="molecule type" value="Genomic_DNA"/>
</dbReference>
<evidence type="ECO:0000256" key="8">
    <source>
        <dbReference type="RuleBase" id="RU364100"/>
    </source>
</evidence>
<evidence type="ECO:0000256" key="4">
    <source>
        <dbReference type="ARBA" id="ARBA00022801"/>
    </source>
</evidence>
<evidence type="ECO:0000256" key="7">
    <source>
        <dbReference type="ARBA" id="ARBA00023239"/>
    </source>
</evidence>